<proteinExistence type="predicted"/>
<evidence type="ECO:0000313" key="7">
    <source>
        <dbReference type="Proteomes" id="UP001626549"/>
    </source>
</evidence>
<keyword evidence="7" id="KW-1185">Reference proteome</keyword>
<accession>A0ABZ0IHU7</accession>
<dbReference type="RefSeq" id="WP_407329955.1">
    <property type="nucleotide sequence ID" value="NZ_CP136865.1"/>
</dbReference>
<evidence type="ECO:0000256" key="1">
    <source>
        <dbReference type="SAM" id="MobiDB-lite"/>
    </source>
</evidence>
<dbReference type="EMBL" id="CP136865">
    <property type="protein sequence ID" value="WOJ98598.1"/>
    <property type="molecule type" value="Genomic_DNA"/>
</dbReference>
<feature type="domain" description="DUF1585" evidence="2">
    <location>
        <begin position="476"/>
        <end position="548"/>
    </location>
</feature>
<organism evidence="6 7">
    <name type="scientific">Congregibacter brevis</name>
    <dbReference type="NCBI Taxonomy" id="3081201"/>
    <lineage>
        <taxon>Bacteria</taxon>
        <taxon>Pseudomonadati</taxon>
        <taxon>Pseudomonadota</taxon>
        <taxon>Gammaproteobacteria</taxon>
        <taxon>Cellvibrionales</taxon>
        <taxon>Halieaceae</taxon>
        <taxon>Congregibacter</taxon>
    </lineage>
</organism>
<dbReference type="InterPro" id="IPR013043">
    <property type="entry name" value="DUF1595"/>
</dbReference>
<dbReference type="Pfam" id="PF07631">
    <property type="entry name" value="PSD4"/>
    <property type="match status" value="1"/>
</dbReference>
<sequence length="574" mass="62140">MNCLLTTRSLKSRRSLLKTSAVSVVRSVFLSCLALWALSGCSESVVEPESPGTQALTSLMTAEQYQNSLGYIFGPGVDLQVEFAPVARTEGLLANSASIAGVSSAQLQGIQGVAASVAKQVVDATHRNYLVPCKPAAMDEPDQDCAVEFLSRVGRLLFRRALTEEEITMYVELAGTAASDLEDFYAGLEIALEGMLISPEGLFVIERVEADPDNPGQLRLDAYSLASRLSFFLWNAGPDDELLSAAENGELQSEGGVERSVERMLASPRLNQGMRAFFDDMFAFEEVKTLAKDSTIYPEFTGVTAEDAREQTLRTTIDHLLVNDYDYRDLFTTRSSFMSPALAIIYGVAAQPGWSPVTFPEGSPRGGLLTQVSFLSLHAHPGRSSVTLRGQALRELFLCQTVPEPPPGIDFSVVSNPNSHYPTQRERVAAHLETPSCAGCHRITDPIGLSLEQFDGAGAFRLTENGATIDASGGLDGYEFDGAIGLGQALRENPELPRCLVQRVYSYGTGGPPELEARAVMDYFNDEFAQDGYRLRELLRTVALSSAFSRIQKDPSEGSDSESSSSQVADVSSN</sequence>
<feature type="compositionally biased region" description="Low complexity" evidence="1">
    <location>
        <begin position="561"/>
        <end position="574"/>
    </location>
</feature>
<evidence type="ECO:0000259" key="2">
    <source>
        <dbReference type="Pfam" id="PF07624"/>
    </source>
</evidence>
<dbReference type="Pfam" id="PF07637">
    <property type="entry name" value="PSD5"/>
    <property type="match status" value="1"/>
</dbReference>
<dbReference type="Proteomes" id="UP001626549">
    <property type="component" value="Chromosome"/>
</dbReference>
<evidence type="ECO:0000259" key="4">
    <source>
        <dbReference type="Pfam" id="PF07631"/>
    </source>
</evidence>
<gene>
    <name evidence="6" type="ORF">R0137_08505</name>
</gene>
<name>A0ABZ0IHU7_9GAMM</name>
<dbReference type="InterPro" id="IPR013042">
    <property type="entry name" value="DUF1592"/>
</dbReference>
<dbReference type="Pfam" id="PF07627">
    <property type="entry name" value="PSCyt3"/>
    <property type="match status" value="1"/>
</dbReference>
<reference evidence="6 7" key="1">
    <citation type="submission" date="2023-10" db="EMBL/GenBank/DDBJ databases">
        <title>Two novel species belonging to the OM43/NOR5 clade.</title>
        <authorList>
            <person name="Park M."/>
        </authorList>
    </citation>
    <scope>NUCLEOTIDE SEQUENCE [LARGE SCALE GENOMIC DNA]</scope>
    <source>
        <strain evidence="6 7">IMCC45268</strain>
    </source>
</reference>
<feature type="domain" description="DUF1588" evidence="3">
    <location>
        <begin position="365"/>
        <end position="463"/>
    </location>
</feature>
<evidence type="ECO:0000313" key="6">
    <source>
        <dbReference type="EMBL" id="WOJ98598.1"/>
    </source>
</evidence>
<feature type="domain" description="DUF1592" evidence="4">
    <location>
        <begin position="220"/>
        <end position="348"/>
    </location>
</feature>
<feature type="domain" description="DUF1595" evidence="5">
    <location>
        <begin position="145"/>
        <end position="206"/>
    </location>
</feature>
<evidence type="ECO:0000259" key="3">
    <source>
        <dbReference type="Pfam" id="PF07627"/>
    </source>
</evidence>
<dbReference type="Pfam" id="PF07624">
    <property type="entry name" value="PSD2"/>
    <property type="match status" value="1"/>
</dbReference>
<evidence type="ECO:0000259" key="5">
    <source>
        <dbReference type="Pfam" id="PF07637"/>
    </source>
</evidence>
<dbReference type="InterPro" id="IPR013039">
    <property type="entry name" value="DUF1588"/>
</dbReference>
<protein>
    <submittedName>
        <fullName evidence="6">DUF1592 domain-containing protein</fullName>
    </submittedName>
</protein>
<dbReference type="InterPro" id="IPR011478">
    <property type="entry name" value="DUF1585"/>
</dbReference>
<feature type="region of interest" description="Disordered" evidence="1">
    <location>
        <begin position="550"/>
        <end position="574"/>
    </location>
</feature>